<dbReference type="EMBL" id="VLKE01000001">
    <property type="protein sequence ID" value="TWH69259.1"/>
    <property type="molecule type" value="Genomic_DNA"/>
</dbReference>
<organism evidence="3 4">
    <name type="scientific">Micromonospora olivasterospora</name>
    <dbReference type="NCBI Taxonomy" id="1880"/>
    <lineage>
        <taxon>Bacteria</taxon>
        <taxon>Bacillati</taxon>
        <taxon>Actinomycetota</taxon>
        <taxon>Actinomycetes</taxon>
        <taxon>Micromonosporales</taxon>
        <taxon>Micromonosporaceae</taxon>
        <taxon>Micromonospora</taxon>
    </lineage>
</organism>
<feature type="transmembrane region" description="Helical" evidence="2">
    <location>
        <begin position="123"/>
        <end position="144"/>
    </location>
</feature>
<feature type="transmembrane region" description="Helical" evidence="2">
    <location>
        <begin position="58"/>
        <end position="77"/>
    </location>
</feature>
<gene>
    <name evidence="3" type="ORF">JD77_04268</name>
</gene>
<dbReference type="Pfam" id="PF04464">
    <property type="entry name" value="Glyphos_transf"/>
    <property type="match status" value="1"/>
</dbReference>
<name>A0A562IE16_MICOL</name>
<evidence type="ECO:0000256" key="1">
    <source>
        <dbReference type="SAM" id="MobiDB-lite"/>
    </source>
</evidence>
<dbReference type="SUPFAM" id="SSF53756">
    <property type="entry name" value="UDP-Glycosyltransferase/glycogen phosphorylase"/>
    <property type="match status" value="1"/>
</dbReference>
<keyword evidence="3" id="KW-0808">Transferase</keyword>
<feature type="compositionally biased region" description="Low complexity" evidence="1">
    <location>
        <begin position="623"/>
        <end position="638"/>
    </location>
</feature>
<reference evidence="3 4" key="1">
    <citation type="submission" date="2019-07" db="EMBL/GenBank/DDBJ databases">
        <title>R&amp;d 2014.</title>
        <authorList>
            <person name="Klenk H.-P."/>
        </authorList>
    </citation>
    <scope>NUCLEOTIDE SEQUENCE [LARGE SCALE GENOMIC DNA]</scope>
    <source>
        <strain evidence="3 4">DSM 43868</strain>
    </source>
</reference>
<keyword evidence="2" id="KW-0812">Transmembrane</keyword>
<protein>
    <submittedName>
        <fullName evidence="3">CDP-glycerol:poly(Glycerophosphate) glycerophosphotransferase</fullName>
    </submittedName>
</protein>
<keyword evidence="4" id="KW-1185">Reference proteome</keyword>
<feature type="transmembrane region" description="Helical" evidence="2">
    <location>
        <begin position="20"/>
        <end position="46"/>
    </location>
</feature>
<keyword evidence="2" id="KW-0472">Membrane</keyword>
<dbReference type="InterPro" id="IPR007554">
    <property type="entry name" value="Glycerophosphate_synth"/>
</dbReference>
<feature type="compositionally biased region" description="Low complexity" evidence="1">
    <location>
        <begin position="550"/>
        <end position="560"/>
    </location>
</feature>
<dbReference type="AlphaFoldDB" id="A0A562IE16"/>
<comment type="caution">
    <text evidence="3">The sequence shown here is derived from an EMBL/GenBank/DDBJ whole genome shotgun (WGS) entry which is preliminary data.</text>
</comment>
<feature type="transmembrane region" description="Helical" evidence="2">
    <location>
        <begin position="83"/>
        <end position="102"/>
    </location>
</feature>
<dbReference type="InterPro" id="IPR043148">
    <property type="entry name" value="TagF_C"/>
</dbReference>
<evidence type="ECO:0000313" key="3">
    <source>
        <dbReference type="EMBL" id="TWH69259.1"/>
    </source>
</evidence>
<feature type="transmembrane region" description="Helical" evidence="2">
    <location>
        <begin position="150"/>
        <end position="172"/>
    </location>
</feature>
<evidence type="ECO:0000313" key="4">
    <source>
        <dbReference type="Proteomes" id="UP000319825"/>
    </source>
</evidence>
<dbReference type="Gene3D" id="3.40.50.12580">
    <property type="match status" value="1"/>
</dbReference>
<keyword evidence="2" id="KW-1133">Transmembrane helix</keyword>
<evidence type="ECO:0000256" key="2">
    <source>
        <dbReference type="SAM" id="Phobius"/>
    </source>
</evidence>
<dbReference type="GO" id="GO:0047355">
    <property type="term" value="F:CDP-glycerol glycerophosphotransferase activity"/>
    <property type="evidence" value="ECO:0007669"/>
    <property type="project" value="InterPro"/>
</dbReference>
<feature type="compositionally biased region" description="Gly residues" evidence="1">
    <location>
        <begin position="599"/>
        <end position="615"/>
    </location>
</feature>
<feature type="region of interest" description="Disordered" evidence="1">
    <location>
        <begin position="548"/>
        <end position="638"/>
    </location>
</feature>
<proteinExistence type="predicted"/>
<accession>A0A562IE16</accession>
<feature type="compositionally biased region" description="Basic residues" evidence="1">
    <location>
        <begin position="586"/>
        <end position="598"/>
    </location>
</feature>
<dbReference type="GO" id="GO:0016020">
    <property type="term" value="C:membrane"/>
    <property type="evidence" value="ECO:0007669"/>
    <property type="project" value="InterPro"/>
</dbReference>
<sequence>MRGDLVRKLTARAAATGLAVLAFLVLALTGATGWGLALAVAALAAAGWERRVRAAADSTAEAVLLAAGILVGYARRLDAGFDPALAVTALVLLGLVLLVGPLRQAGNLETRAANLPVRSWTPLVAARLGDVLLGLLAGTALAAALTLPAVVPLVAALLVGGAAGAVALNLALRRFRPPAGGGAVTRALRRHQPEFLLHFSAPPGSEYQVTMWLPYLERIGRPFLVMVREPEFLAPIAAATTAPVVYCPTLKSMDEALVPSLKVAFYVNHGAKNSHCIRFSQLTHIQIHHGDSDKAPSANPVSAVFDRIFVAGPAAVDRYARAGVEIPAEKFVVVGRPQVESIEVRPTPATGLPNPIVLYTPTWTGHHADANYCSLPVGETIVRGLLARGATVILRAHPYTSQNPASARQLARLEELLAADHARTGRQHVWGAAASRGLSLVDCVNRSDALVSDVSGVISDYLYSAKPYAVTDMGGDGDRFVERFPLAGAGYVLHRDAGNLDEVLGRLLDTDPAAAARWTTRARYLGDFPAEAYAEAFLAAARRELEPGERNAAPAPRAAESVAHEGSPCPRRPDPAPSAATGRPRGAARRPPPGRRGRGPGPGDDTGRRLGGAGARCGEEGVRPSSRGWRPSSPGRSC</sequence>
<dbReference type="Proteomes" id="UP000319825">
    <property type="component" value="Unassembled WGS sequence"/>
</dbReference>